<dbReference type="RefSeq" id="WP_004819674.1">
    <property type="nucleotide sequence ID" value="NZ_UGTH01000001.1"/>
</dbReference>
<organism evidence="2 3">
    <name type="scientific">Peptoniphilus indolicus</name>
    <dbReference type="NCBI Taxonomy" id="33030"/>
    <lineage>
        <taxon>Bacteria</taxon>
        <taxon>Bacillati</taxon>
        <taxon>Bacillota</taxon>
        <taxon>Tissierellia</taxon>
        <taxon>Tissierellales</taxon>
        <taxon>Peptoniphilaceae</taxon>
        <taxon>Peptoniphilus</taxon>
    </lineage>
</organism>
<dbReference type="Proteomes" id="UP000254777">
    <property type="component" value="Unassembled WGS sequence"/>
</dbReference>
<dbReference type="Pfam" id="PF06912">
    <property type="entry name" value="DUF1275"/>
    <property type="match status" value="1"/>
</dbReference>
<protein>
    <submittedName>
        <fullName evidence="2">Predicted membrane protein</fullName>
    </submittedName>
</protein>
<dbReference type="AlphaFoldDB" id="A0A379DDA4"/>
<reference evidence="2 3" key="1">
    <citation type="submission" date="2018-06" db="EMBL/GenBank/DDBJ databases">
        <authorList>
            <consortium name="Pathogen Informatics"/>
            <person name="Doyle S."/>
        </authorList>
    </citation>
    <scope>NUCLEOTIDE SEQUENCE [LARGE SCALE GENOMIC DNA]</scope>
    <source>
        <strain evidence="2 3">NCTC11088</strain>
    </source>
</reference>
<dbReference type="PANTHER" id="PTHR37314:SF4">
    <property type="entry name" value="UPF0700 TRANSMEMBRANE PROTEIN YOAK"/>
    <property type="match status" value="1"/>
</dbReference>
<accession>A0A379DDA4</accession>
<sequence length="226" mass="25953">MNRKIQMSETILIGILLAISGGFMDAYSYIFRDHVFANAQTGNIILFGIYLSEGNIHESIKYFWPVIAFAFGIILADFFRYFENKYKLHWRQLSVLIEILIFSVVAFISTEYNLLANSLISLACGIQVESFRKIYSHPIATTMCIGNLRSGTENLYNFLMYRDELSLKKTRLYFGIILCFILGAILGNIFIELFSSKAILMSSIILSIVFVLMFIEEFNPENSIFK</sequence>
<evidence type="ECO:0000313" key="2">
    <source>
        <dbReference type="EMBL" id="SUB75552.1"/>
    </source>
</evidence>
<feature type="transmembrane region" description="Helical" evidence="1">
    <location>
        <begin position="172"/>
        <end position="191"/>
    </location>
</feature>
<feature type="transmembrane region" description="Helical" evidence="1">
    <location>
        <begin position="93"/>
        <end position="112"/>
    </location>
</feature>
<proteinExistence type="predicted"/>
<dbReference type="InterPro" id="IPR010699">
    <property type="entry name" value="DUF1275"/>
</dbReference>
<name>A0A379DDA4_9FIRM</name>
<feature type="transmembrane region" description="Helical" evidence="1">
    <location>
        <begin position="12"/>
        <end position="30"/>
    </location>
</feature>
<feature type="transmembrane region" description="Helical" evidence="1">
    <location>
        <begin position="62"/>
        <end position="81"/>
    </location>
</feature>
<dbReference type="PANTHER" id="PTHR37314">
    <property type="entry name" value="SLR0142 PROTEIN"/>
    <property type="match status" value="1"/>
</dbReference>
<feature type="transmembrane region" description="Helical" evidence="1">
    <location>
        <begin position="198"/>
        <end position="215"/>
    </location>
</feature>
<keyword evidence="1" id="KW-0472">Membrane</keyword>
<keyword evidence="1" id="KW-0812">Transmembrane</keyword>
<dbReference type="EMBL" id="UGTH01000001">
    <property type="protein sequence ID" value="SUB75552.1"/>
    <property type="molecule type" value="Genomic_DNA"/>
</dbReference>
<evidence type="ECO:0000256" key="1">
    <source>
        <dbReference type="SAM" id="Phobius"/>
    </source>
</evidence>
<keyword evidence="1" id="KW-1133">Transmembrane helix</keyword>
<gene>
    <name evidence="2" type="ORF">NCTC11088_01350</name>
</gene>
<evidence type="ECO:0000313" key="3">
    <source>
        <dbReference type="Proteomes" id="UP000254777"/>
    </source>
</evidence>